<dbReference type="PROSITE" id="PS50931">
    <property type="entry name" value="HTH_LYSR"/>
    <property type="match status" value="1"/>
</dbReference>
<dbReference type="InterPro" id="IPR000847">
    <property type="entry name" value="LysR_HTH_N"/>
</dbReference>
<dbReference type="SUPFAM" id="SSF53850">
    <property type="entry name" value="Periplasmic binding protein-like II"/>
    <property type="match status" value="1"/>
</dbReference>
<dbReference type="KEGG" id="sniv:SFSGTM_30090"/>
<keyword evidence="4" id="KW-0804">Transcription</keyword>
<name>A0A809RTS5_9PROT</name>
<evidence type="ECO:0000256" key="3">
    <source>
        <dbReference type="ARBA" id="ARBA00023125"/>
    </source>
</evidence>
<dbReference type="Pfam" id="PF03466">
    <property type="entry name" value="LysR_substrate"/>
    <property type="match status" value="1"/>
</dbReference>
<keyword evidence="7" id="KW-1185">Reference proteome</keyword>
<evidence type="ECO:0000313" key="6">
    <source>
        <dbReference type="EMBL" id="BBP02301.1"/>
    </source>
</evidence>
<dbReference type="Proteomes" id="UP000463939">
    <property type="component" value="Chromosome"/>
</dbReference>
<dbReference type="GO" id="GO:0000976">
    <property type="term" value="F:transcription cis-regulatory region binding"/>
    <property type="evidence" value="ECO:0007669"/>
    <property type="project" value="TreeGrafter"/>
</dbReference>
<dbReference type="AlphaFoldDB" id="A0A809RTS5"/>
<dbReference type="EMBL" id="AP021881">
    <property type="protein sequence ID" value="BBP02301.1"/>
    <property type="molecule type" value="Genomic_DNA"/>
</dbReference>
<gene>
    <name evidence="6" type="ORF">SFSGTM_30090</name>
</gene>
<dbReference type="Gene3D" id="3.40.190.290">
    <property type="match status" value="1"/>
</dbReference>
<proteinExistence type="inferred from homology"/>
<keyword evidence="3" id="KW-0238">DNA-binding</keyword>
<accession>A0A809RTS5</accession>
<keyword evidence="2" id="KW-0805">Transcription regulation</keyword>
<reference evidence="7" key="1">
    <citation type="submission" date="2019-11" db="EMBL/GenBank/DDBJ databases">
        <title>Isolation and characterization of a novel species in the genus Sulfuriferula.</title>
        <authorList>
            <person name="Mochizuki J."/>
            <person name="Kojima H."/>
            <person name="Fukui M."/>
        </authorList>
    </citation>
    <scope>NUCLEOTIDE SEQUENCE [LARGE SCALE GENOMIC DNA]</scope>
    <source>
        <strain evidence="7">SGTM</strain>
    </source>
</reference>
<dbReference type="SUPFAM" id="SSF46785">
    <property type="entry name" value="Winged helix' DNA-binding domain"/>
    <property type="match status" value="1"/>
</dbReference>
<feature type="domain" description="HTH lysR-type" evidence="5">
    <location>
        <begin position="1"/>
        <end position="43"/>
    </location>
</feature>
<dbReference type="GO" id="GO:0003700">
    <property type="term" value="F:DNA-binding transcription factor activity"/>
    <property type="evidence" value="ECO:0007669"/>
    <property type="project" value="InterPro"/>
</dbReference>
<organism evidence="6 7">
    <name type="scientific">Sulfuriferula nivalis</name>
    <dbReference type="NCBI Taxonomy" id="2675298"/>
    <lineage>
        <taxon>Bacteria</taxon>
        <taxon>Pseudomonadati</taxon>
        <taxon>Pseudomonadota</taxon>
        <taxon>Betaproteobacteria</taxon>
        <taxon>Nitrosomonadales</taxon>
        <taxon>Sulfuricellaceae</taxon>
        <taxon>Sulfuriferula</taxon>
    </lineage>
</organism>
<dbReference type="Pfam" id="PF00126">
    <property type="entry name" value="HTH_1"/>
    <property type="match status" value="1"/>
</dbReference>
<dbReference type="PANTHER" id="PTHR30126:SF5">
    <property type="entry name" value="HTH-TYPE TRANSCRIPTIONAL ACTIVATOR CMPR"/>
    <property type="match status" value="1"/>
</dbReference>
<dbReference type="InterPro" id="IPR036390">
    <property type="entry name" value="WH_DNA-bd_sf"/>
</dbReference>
<sequence>MSFARAAEELHLTPPAISIQVKQLAEAIGQPLFEQIGKKISLTPFGEVSWATCRDVLNRMERLSQELAALQGLEKGSFKLATLATAKYFIPRLLGEFCTNHPKIDTALFMGNRKDLLERLAQNQDDLYILGQPPDHMNVVTEAFADNPLVVVASPNHPLTQERDIAPVRLQDDAFILRETGSGTRLAAEKFFGEHGVTLKVRMELGSNEAVKQLVAGGLGISVLSATTLRAEIASGELVILDVRGLPLKRKWHLVYPAAKQLTPATKAFIELLYAAAQTLDWSQSGGAN</sequence>
<dbReference type="PANTHER" id="PTHR30126">
    <property type="entry name" value="HTH-TYPE TRANSCRIPTIONAL REGULATOR"/>
    <property type="match status" value="1"/>
</dbReference>
<dbReference type="PRINTS" id="PR00039">
    <property type="entry name" value="HTHLYSR"/>
</dbReference>
<comment type="similarity">
    <text evidence="1">Belongs to the LysR transcriptional regulatory family.</text>
</comment>
<dbReference type="CDD" id="cd08419">
    <property type="entry name" value="PBP2_CbbR_RubisCO_like"/>
    <property type="match status" value="1"/>
</dbReference>
<protein>
    <submittedName>
        <fullName evidence="6">Transcriptional regulator</fullName>
    </submittedName>
</protein>
<dbReference type="InterPro" id="IPR036388">
    <property type="entry name" value="WH-like_DNA-bd_sf"/>
</dbReference>
<evidence type="ECO:0000256" key="2">
    <source>
        <dbReference type="ARBA" id="ARBA00023015"/>
    </source>
</evidence>
<evidence type="ECO:0000256" key="1">
    <source>
        <dbReference type="ARBA" id="ARBA00009437"/>
    </source>
</evidence>
<evidence type="ECO:0000313" key="7">
    <source>
        <dbReference type="Proteomes" id="UP000463939"/>
    </source>
</evidence>
<evidence type="ECO:0000256" key="4">
    <source>
        <dbReference type="ARBA" id="ARBA00023163"/>
    </source>
</evidence>
<evidence type="ECO:0000259" key="5">
    <source>
        <dbReference type="PROSITE" id="PS50931"/>
    </source>
</evidence>
<dbReference type="InterPro" id="IPR005119">
    <property type="entry name" value="LysR_subst-bd"/>
</dbReference>
<dbReference type="Gene3D" id="1.10.10.10">
    <property type="entry name" value="Winged helix-like DNA-binding domain superfamily/Winged helix DNA-binding domain"/>
    <property type="match status" value="1"/>
</dbReference>